<dbReference type="InterPro" id="IPR051054">
    <property type="entry name" value="SorC_transcr_regulators"/>
</dbReference>
<dbReference type="InterPro" id="IPR007324">
    <property type="entry name" value="Sugar-bd_dom_put"/>
</dbReference>
<dbReference type="KEGG" id="acg:AWM71_03835"/>
<keyword evidence="2" id="KW-0805">Transcription regulation</keyword>
<dbReference type="Proteomes" id="UP000234775">
    <property type="component" value="Unassembled WGS sequence"/>
</dbReference>
<evidence type="ECO:0000256" key="2">
    <source>
        <dbReference type="ARBA" id="ARBA00023015"/>
    </source>
</evidence>
<dbReference type="Pfam" id="PF04198">
    <property type="entry name" value="Sugar-bind"/>
    <property type="match status" value="1"/>
</dbReference>
<organism evidence="6 7">
    <name type="scientific">Aerococcus christensenii</name>
    <dbReference type="NCBI Taxonomy" id="87541"/>
    <lineage>
        <taxon>Bacteria</taxon>
        <taxon>Bacillati</taxon>
        <taxon>Bacillota</taxon>
        <taxon>Bacilli</taxon>
        <taxon>Lactobacillales</taxon>
        <taxon>Aerococcaceae</taxon>
        <taxon>Aerococcus</taxon>
    </lineage>
</organism>
<evidence type="ECO:0000259" key="5">
    <source>
        <dbReference type="Pfam" id="PF04198"/>
    </source>
</evidence>
<evidence type="ECO:0000256" key="1">
    <source>
        <dbReference type="ARBA" id="ARBA00010466"/>
    </source>
</evidence>
<sequence>MYDRDKILVKISILFYKENMSKTDIASSLGISRPTVSALLEEAKANGIVKITINHPEAIIINQQEQLKKKFNLETVLIAPDSDSLEMVKSEVGYLCSHFIENKIDDTYTSIGIGWGSTVYNFVRKASFQDFSQLSIVPLIGGVDVKNTEYQSNQLVFELGRKYHARTSYFYAPAVAETENIKFNFTESKFVQEIYMQAKSVDIAIVSVGRPIEQSTFYKLGYISDEEKKELIRKKAIGDILISQIDENGNEIDSQLTKRMIGLTLADIKQIKEIVLLAAGVEKSEVLFKLLKQGIIQHLVIDSSIAERLLEMK</sequence>
<name>A0A109RCE0_9LACT</name>
<proteinExistence type="inferred from homology"/>
<dbReference type="InterPro" id="IPR037171">
    <property type="entry name" value="NagB/RpiA_transferase-like"/>
</dbReference>
<dbReference type="SUPFAM" id="SSF100950">
    <property type="entry name" value="NagB/RpiA/CoA transferase-like"/>
    <property type="match status" value="1"/>
</dbReference>
<evidence type="ECO:0000313" key="6">
    <source>
        <dbReference type="EMBL" id="PKY91037.1"/>
    </source>
</evidence>
<dbReference type="GO" id="GO:0006355">
    <property type="term" value="P:regulation of DNA-templated transcription"/>
    <property type="evidence" value="ECO:0007669"/>
    <property type="project" value="InterPro"/>
</dbReference>
<dbReference type="GO" id="GO:0003677">
    <property type="term" value="F:DNA binding"/>
    <property type="evidence" value="ECO:0007669"/>
    <property type="project" value="UniProtKB-KW"/>
</dbReference>
<dbReference type="Gene3D" id="1.10.10.60">
    <property type="entry name" value="Homeodomain-like"/>
    <property type="match status" value="1"/>
</dbReference>
<keyword evidence="3" id="KW-0238">DNA-binding</keyword>
<dbReference type="Gene3D" id="3.40.50.1360">
    <property type="match status" value="1"/>
</dbReference>
<dbReference type="GO" id="GO:0030246">
    <property type="term" value="F:carbohydrate binding"/>
    <property type="evidence" value="ECO:0007669"/>
    <property type="project" value="InterPro"/>
</dbReference>
<protein>
    <submittedName>
        <fullName evidence="6">Sugar-binding protein</fullName>
    </submittedName>
</protein>
<dbReference type="PANTHER" id="PTHR34294">
    <property type="entry name" value="TRANSCRIPTIONAL REGULATOR-RELATED"/>
    <property type="match status" value="1"/>
</dbReference>
<dbReference type="PANTHER" id="PTHR34294:SF12">
    <property type="entry name" value="SUGAR-BINDING TRANSCRIPTIONAL REGULATOR"/>
    <property type="match status" value="1"/>
</dbReference>
<comment type="caution">
    <text evidence="6">The sequence shown here is derived from an EMBL/GenBank/DDBJ whole genome shotgun (WGS) entry which is preliminary data.</text>
</comment>
<evidence type="ECO:0000256" key="4">
    <source>
        <dbReference type="ARBA" id="ARBA00023163"/>
    </source>
</evidence>
<dbReference type="AlphaFoldDB" id="A0A109RCE0"/>
<reference evidence="6 7" key="1">
    <citation type="submission" date="2017-12" db="EMBL/GenBank/DDBJ databases">
        <title>Phylogenetic diversity of female urinary microbiome.</title>
        <authorList>
            <person name="Thomas-White K."/>
            <person name="Wolfe A.J."/>
        </authorList>
    </citation>
    <scope>NUCLEOTIDE SEQUENCE [LARGE SCALE GENOMIC DNA]</scope>
    <source>
        <strain evidence="6 7">UMB0844</strain>
    </source>
</reference>
<dbReference type="RefSeq" id="WP_060776731.1">
    <property type="nucleotide sequence ID" value="NZ_CP014159.1"/>
</dbReference>
<dbReference type="EMBL" id="PKGZ01000005">
    <property type="protein sequence ID" value="PKY91037.1"/>
    <property type="molecule type" value="Genomic_DNA"/>
</dbReference>
<keyword evidence="4" id="KW-0804">Transcription</keyword>
<feature type="domain" description="Sugar-binding" evidence="5">
    <location>
        <begin position="63"/>
        <end position="311"/>
    </location>
</feature>
<accession>A0A109RCE0</accession>
<evidence type="ECO:0000256" key="3">
    <source>
        <dbReference type="ARBA" id="ARBA00023125"/>
    </source>
</evidence>
<comment type="similarity">
    <text evidence="1">Belongs to the SorC transcriptional regulatory family.</text>
</comment>
<gene>
    <name evidence="6" type="ORF">CYJ27_06155</name>
</gene>
<keyword evidence="7" id="KW-1185">Reference proteome</keyword>
<evidence type="ECO:0000313" key="7">
    <source>
        <dbReference type="Proteomes" id="UP000234775"/>
    </source>
</evidence>